<accession>A0AAV9I542</accession>
<comment type="caution">
    <text evidence="2">The sequence shown here is derived from an EMBL/GenBank/DDBJ whole genome shotgun (WGS) entry which is preliminary data.</text>
</comment>
<dbReference type="Proteomes" id="UP001321749">
    <property type="component" value="Unassembled WGS sequence"/>
</dbReference>
<evidence type="ECO:0000313" key="3">
    <source>
        <dbReference type="Proteomes" id="UP001321749"/>
    </source>
</evidence>
<evidence type="ECO:0000313" key="2">
    <source>
        <dbReference type="EMBL" id="KAK4466468.1"/>
    </source>
</evidence>
<protein>
    <submittedName>
        <fullName evidence="2">Uncharacterized protein</fullName>
    </submittedName>
</protein>
<feature type="signal peptide" evidence="1">
    <location>
        <begin position="1"/>
        <end position="23"/>
    </location>
</feature>
<gene>
    <name evidence="2" type="ORF">QBC42DRAFT_335552</name>
</gene>
<evidence type="ECO:0000256" key="1">
    <source>
        <dbReference type="SAM" id="SignalP"/>
    </source>
</evidence>
<proteinExistence type="predicted"/>
<keyword evidence="3" id="KW-1185">Reference proteome</keyword>
<reference evidence="2" key="2">
    <citation type="submission" date="2023-06" db="EMBL/GenBank/DDBJ databases">
        <authorList>
            <consortium name="Lawrence Berkeley National Laboratory"/>
            <person name="Mondo S.J."/>
            <person name="Hensen N."/>
            <person name="Bonometti L."/>
            <person name="Westerberg I."/>
            <person name="Brannstrom I.O."/>
            <person name="Guillou S."/>
            <person name="Cros-Aarteil S."/>
            <person name="Calhoun S."/>
            <person name="Haridas S."/>
            <person name="Kuo A."/>
            <person name="Pangilinan J."/>
            <person name="Riley R."/>
            <person name="Labutti K."/>
            <person name="Andreopoulos B."/>
            <person name="Lipzen A."/>
            <person name="Chen C."/>
            <person name="Yanf M."/>
            <person name="Daum C."/>
            <person name="Ng V."/>
            <person name="Clum A."/>
            <person name="Steindorff A."/>
            <person name="Ohm R."/>
            <person name="Martin F."/>
            <person name="Silar P."/>
            <person name="Natvig D."/>
            <person name="Lalanne C."/>
            <person name="Gautier V."/>
            <person name="Ament-Velasquez S.L."/>
            <person name="Kruys A."/>
            <person name="Hutchinson M.I."/>
            <person name="Powell A.J."/>
            <person name="Barry K."/>
            <person name="Miller A.N."/>
            <person name="Grigoriev I.V."/>
            <person name="Debuchy R."/>
            <person name="Gladieux P."/>
            <person name="Thoren M.H."/>
            <person name="Johannesson H."/>
        </authorList>
    </citation>
    <scope>NUCLEOTIDE SEQUENCE</scope>
    <source>
        <strain evidence="2">PSN324</strain>
    </source>
</reference>
<feature type="chain" id="PRO_5043406953" evidence="1">
    <location>
        <begin position="24"/>
        <end position="345"/>
    </location>
</feature>
<dbReference type="EMBL" id="MU864931">
    <property type="protein sequence ID" value="KAK4466468.1"/>
    <property type="molecule type" value="Genomic_DNA"/>
</dbReference>
<organism evidence="2 3">
    <name type="scientific">Cladorrhinum samala</name>
    <dbReference type="NCBI Taxonomy" id="585594"/>
    <lineage>
        <taxon>Eukaryota</taxon>
        <taxon>Fungi</taxon>
        <taxon>Dikarya</taxon>
        <taxon>Ascomycota</taxon>
        <taxon>Pezizomycotina</taxon>
        <taxon>Sordariomycetes</taxon>
        <taxon>Sordariomycetidae</taxon>
        <taxon>Sordariales</taxon>
        <taxon>Podosporaceae</taxon>
        <taxon>Cladorrhinum</taxon>
    </lineage>
</organism>
<reference evidence="2" key="1">
    <citation type="journal article" date="2023" name="Mol. Phylogenet. Evol.">
        <title>Genome-scale phylogeny and comparative genomics of the fungal order Sordariales.</title>
        <authorList>
            <person name="Hensen N."/>
            <person name="Bonometti L."/>
            <person name="Westerberg I."/>
            <person name="Brannstrom I.O."/>
            <person name="Guillou S."/>
            <person name="Cros-Aarteil S."/>
            <person name="Calhoun S."/>
            <person name="Haridas S."/>
            <person name="Kuo A."/>
            <person name="Mondo S."/>
            <person name="Pangilinan J."/>
            <person name="Riley R."/>
            <person name="LaButti K."/>
            <person name="Andreopoulos B."/>
            <person name="Lipzen A."/>
            <person name="Chen C."/>
            <person name="Yan M."/>
            <person name="Daum C."/>
            <person name="Ng V."/>
            <person name="Clum A."/>
            <person name="Steindorff A."/>
            <person name="Ohm R.A."/>
            <person name="Martin F."/>
            <person name="Silar P."/>
            <person name="Natvig D.O."/>
            <person name="Lalanne C."/>
            <person name="Gautier V."/>
            <person name="Ament-Velasquez S.L."/>
            <person name="Kruys A."/>
            <person name="Hutchinson M.I."/>
            <person name="Powell A.J."/>
            <person name="Barry K."/>
            <person name="Miller A.N."/>
            <person name="Grigoriev I.V."/>
            <person name="Debuchy R."/>
            <person name="Gladieux P."/>
            <person name="Hiltunen Thoren M."/>
            <person name="Johannesson H."/>
        </authorList>
    </citation>
    <scope>NUCLEOTIDE SEQUENCE</scope>
    <source>
        <strain evidence="2">PSN324</strain>
    </source>
</reference>
<keyword evidence="1" id="KW-0732">Signal</keyword>
<name>A0AAV9I542_9PEZI</name>
<dbReference type="AlphaFoldDB" id="A0AAV9I542"/>
<sequence>MEQARFSCLWVLLSLLFLRATAACTSYGVDYSNGGAYYIDGASNQYFSFVTIFQGCTQEAISPVLIGPDNNQYACSVIRTEPAGVQTTSTCGIPFSAMRSGTWKIIVSGSQISSQRTISLTVGVPQTTWVTATPTVVVGYTTTAKAQTAITTIVQTQTLIIVPRTVTAACSGATRTVTSFAQGTTTTLRSTVIRTETDGQITNYWTTTVSATAVCHYPTKKRDLAATPAVKISVAAVTSTYTQTTYTVTSTSVTTIPARTTTETVLRTTTATVTPPPSTICAGGNAPGATVTVIRGTATPVTQTDLVYLTSHLSGTVWIGQTQYTTFTNSASATACWRAGGWFGK</sequence>